<organism evidence="1">
    <name type="scientific">bioreactor metagenome</name>
    <dbReference type="NCBI Taxonomy" id="1076179"/>
    <lineage>
        <taxon>unclassified sequences</taxon>
        <taxon>metagenomes</taxon>
        <taxon>ecological metagenomes</taxon>
    </lineage>
</organism>
<evidence type="ECO:0000313" key="1">
    <source>
        <dbReference type="EMBL" id="MPM13742.1"/>
    </source>
</evidence>
<proteinExistence type="predicted"/>
<sequence length="411" mass="48313">MINVIDAIMGSGKSQSSIKYMNDHPEQRFVYVTPYLDEAKRIKDGCPTLEFVEPNKMLPEFKFSKLNHCKYLLKHGRNIASTHQLFSMFDDEAIASIKEYVYTVIIDEVVDVFTKSDYSVGDIQLLIDAGYIVQEEDGTYRAGDIEYTGTRLNDLFLILKHNRLIKISSTGKSEYFYYWIFPIEVIKAFKDVFILTYLFESQDMKHYFTINNIPYRYMGIQRRNGTYEFSETVFDIPNYVRDIKNKITVIDNEKLNRIGKGKYDISDNWFRRAGESNVKQLKDNLYNYFRFYSNSSSAKDNMWATFDGRKTKLRGKGYASGYVVFNKRATNELRNKTALAYCSNIFVRPEKKHYFEQFGIEYDEDTYALSVLIQWIWRSAIRDGESIVIYIPVKRMRDLLLSWIDSFSNST</sequence>
<name>A0A644XC32_9ZZZZ</name>
<dbReference type="AlphaFoldDB" id="A0A644XC32"/>
<gene>
    <name evidence="1" type="ORF">SDC9_60101</name>
</gene>
<accession>A0A644XC32</accession>
<comment type="caution">
    <text evidence="1">The sequence shown here is derived from an EMBL/GenBank/DDBJ whole genome shotgun (WGS) entry which is preliminary data.</text>
</comment>
<reference evidence="1" key="1">
    <citation type="submission" date="2019-08" db="EMBL/GenBank/DDBJ databases">
        <authorList>
            <person name="Kucharzyk K."/>
            <person name="Murdoch R.W."/>
            <person name="Higgins S."/>
            <person name="Loffler F."/>
        </authorList>
    </citation>
    <scope>NUCLEOTIDE SEQUENCE</scope>
</reference>
<protein>
    <submittedName>
        <fullName evidence="1">Uncharacterized protein</fullName>
    </submittedName>
</protein>
<dbReference type="EMBL" id="VSSQ01002166">
    <property type="protein sequence ID" value="MPM13742.1"/>
    <property type="molecule type" value="Genomic_DNA"/>
</dbReference>